<evidence type="ECO:0000313" key="1">
    <source>
        <dbReference type="EMBL" id="SDP82616.1"/>
    </source>
</evidence>
<dbReference type="Proteomes" id="UP000199073">
    <property type="component" value="Unassembled WGS sequence"/>
</dbReference>
<dbReference type="AlphaFoldDB" id="A0A1H0VWW0"/>
<evidence type="ECO:0008006" key="3">
    <source>
        <dbReference type="Google" id="ProtNLM"/>
    </source>
</evidence>
<protein>
    <recommendedName>
        <fullName evidence="3">Transposase</fullName>
    </recommendedName>
</protein>
<accession>A0A1H0VWW0</accession>
<organism evidence="1 2">
    <name type="scientific">Desulforhopalus singaporensis</name>
    <dbReference type="NCBI Taxonomy" id="91360"/>
    <lineage>
        <taxon>Bacteria</taxon>
        <taxon>Pseudomonadati</taxon>
        <taxon>Thermodesulfobacteriota</taxon>
        <taxon>Desulfobulbia</taxon>
        <taxon>Desulfobulbales</taxon>
        <taxon>Desulfocapsaceae</taxon>
        <taxon>Desulforhopalus</taxon>
    </lineage>
</organism>
<name>A0A1H0VWW0_9BACT</name>
<evidence type="ECO:0000313" key="2">
    <source>
        <dbReference type="Proteomes" id="UP000199073"/>
    </source>
</evidence>
<dbReference type="EMBL" id="FNJI01000070">
    <property type="protein sequence ID" value="SDP82616.1"/>
    <property type="molecule type" value="Genomic_DNA"/>
</dbReference>
<keyword evidence="2" id="KW-1185">Reference proteome</keyword>
<gene>
    <name evidence="1" type="ORF">SAMN05660330_04275</name>
</gene>
<sequence>METIHYIGLDVLKKTVCYCVKTYQGETIDQGTVFATRPALHWSG</sequence>
<reference evidence="1 2" key="1">
    <citation type="submission" date="2016-10" db="EMBL/GenBank/DDBJ databases">
        <authorList>
            <person name="de Groot N.N."/>
        </authorList>
    </citation>
    <scope>NUCLEOTIDE SEQUENCE [LARGE SCALE GENOMIC DNA]</scope>
    <source>
        <strain evidence="1 2">DSM 12130</strain>
    </source>
</reference>
<proteinExistence type="predicted"/>